<keyword evidence="3" id="KW-1185">Reference proteome</keyword>
<proteinExistence type="predicted"/>
<name>A0AAV7MMW6_PLEWA</name>
<protein>
    <submittedName>
        <fullName evidence="2">Uncharacterized protein</fullName>
    </submittedName>
</protein>
<dbReference type="EMBL" id="JANPWB010000013">
    <property type="protein sequence ID" value="KAJ1104095.1"/>
    <property type="molecule type" value="Genomic_DNA"/>
</dbReference>
<gene>
    <name evidence="2" type="ORF">NDU88_001510</name>
</gene>
<reference evidence="2" key="1">
    <citation type="journal article" date="2022" name="bioRxiv">
        <title>Sequencing and chromosome-scale assembly of the giantPleurodeles waltlgenome.</title>
        <authorList>
            <person name="Brown T."/>
            <person name="Elewa A."/>
            <person name="Iarovenko S."/>
            <person name="Subramanian E."/>
            <person name="Araus A.J."/>
            <person name="Petzold A."/>
            <person name="Susuki M."/>
            <person name="Suzuki K.-i.T."/>
            <person name="Hayashi T."/>
            <person name="Toyoda A."/>
            <person name="Oliveira C."/>
            <person name="Osipova E."/>
            <person name="Leigh N.D."/>
            <person name="Simon A."/>
            <person name="Yun M.H."/>
        </authorList>
    </citation>
    <scope>NUCLEOTIDE SEQUENCE</scope>
    <source>
        <strain evidence="2">20211129_DDA</strain>
        <tissue evidence="2">Liver</tissue>
    </source>
</reference>
<evidence type="ECO:0000313" key="3">
    <source>
        <dbReference type="Proteomes" id="UP001066276"/>
    </source>
</evidence>
<feature type="region of interest" description="Disordered" evidence="1">
    <location>
        <begin position="1"/>
        <end position="26"/>
    </location>
</feature>
<sequence length="103" mass="11003">MRARSSTVPAGAPRRREPSEQACSVVTRSRLGSAAIGRSRPALHPQASFSRAAAGTGVRVGPWHQLLTTSVPPGLELRPRVASHPAPRTQAVWAPRRVRITVA</sequence>
<dbReference type="Proteomes" id="UP001066276">
    <property type="component" value="Chromosome 9"/>
</dbReference>
<accession>A0AAV7MMW6</accession>
<comment type="caution">
    <text evidence="2">The sequence shown here is derived from an EMBL/GenBank/DDBJ whole genome shotgun (WGS) entry which is preliminary data.</text>
</comment>
<organism evidence="2 3">
    <name type="scientific">Pleurodeles waltl</name>
    <name type="common">Iberian ribbed newt</name>
    <dbReference type="NCBI Taxonomy" id="8319"/>
    <lineage>
        <taxon>Eukaryota</taxon>
        <taxon>Metazoa</taxon>
        <taxon>Chordata</taxon>
        <taxon>Craniata</taxon>
        <taxon>Vertebrata</taxon>
        <taxon>Euteleostomi</taxon>
        <taxon>Amphibia</taxon>
        <taxon>Batrachia</taxon>
        <taxon>Caudata</taxon>
        <taxon>Salamandroidea</taxon>
        <taxon>Salamandridae</taxon>
        <taxon>Pleurodelinae</taxon>
        <taxon>Pleurodeles</taxon>
    </lineage>
</organism>
<evidence type="ECO:0000313" key="2">
    <source>
        <dbReference type="EMBL" id="KAJ1104095.1"/>
    </source>
</evidence>
<evidence type="ECO:0000256" key="1">
    <source>
        <dbReference type="SAM" id="MobiDB-lite"/>
    </source>
</evidence>
<dbReference type="AlphaFoldDB" id="A0AAV7MMW6"/>